<keyword evidence="3" id="KW-1185">Reference proteome</keyword>
<proteinExistence type="predicted"/>
<dbReference type="AlphaFoldDB" id="A0A9X2EFW6"/>
<protein>
    <submittedName>
        <fullName evidence="2">YdcF family protein</fullName>
    </submittedName>
</protein>
<dbReference type="RefSeq" id="WP_251917591.1">
    <property type="nucleotide sequence ID" value="NZ_JAMRXG010000019.1"/>
</dbReference>
<evidence type="ECO:0000259" key="1">
    <source>
        <dbReference type="Pfam" id="PF02698"/>
    </source>
</evidence>
<feature type="domain" description="DUF218" evidence="1">
    <location>
        <begin position="41"/>
        <end position="142"/>
    </location>
</feature>
<name>A0A9X2EFW6_9NOCA</name>
<accession>A0A9X2EFW6</accession>
<organism evidence="2 3">
    <name type="scientific">Nocardia pulmonis</name>
    <dbReference type="NCBI Taxonomy" id="2951408"/>
    <lineage>
        <taxon>Bacteria</taxon>
        <taxon>Bacillati</taxon>
        <taxon>Actinomycetota</taxon>
        <taxon>Actinomycetes</taxon>
        <taxon>Mycobacteriales</taxon>
        <taxon>Nocardiaceae</taxon>
        <taxon>Nocardia</taxon>
    </lineage>
</organism>
<evidence type="ECO:0000313" key="2">
    <source>
        <dbReference type="EMBL" id="MCM6778128.1"/>
    </source>
</evidence>
<reference evidence="2" key="1">
    <citation type="submission" date="2022-06" db="EMBL/GenBank/DDBJ databases">
        <title>Novel species in genus nocardia.</title>
        <authorList>
            <person name="Li F."/>
        </authorList>
    </citation>
    <scope>NUCLEOTIDE SEQUENCE</scope>
    <source>
        <strain evidence="2">CDC141</strain>
    </source>
</reference>
<dbReference type="Proteomes" id="UP001139157">
    <property type="component" value="Unassembled WGS sequence"/>
</dbReference>
<dbReference type="EMBL" id="JAMRXG010000019">
    <property type="protein sequence ID" value="MCM6778128.1"/>
    <property type="molecule type" value="Genomic_DNA"/>
</dbReference>
<comment type="caution">
    <text evidence="2">The sequence shown here is derived from an EMBL/GenBank/DDBJ whole genome shotgun (WGS) entry which is preliminary data.</text>
</comment>
<dbReference type="Pfam" id="PF02698">
    <property type="entry name" value="DUF218"/>
    <property type="match status" value="1"/>
</dbReference>
<dbReference type="InterPro" id="IPR003848">
    <property type="entry name" value="DUF218"/>
</dbReference>
<gene>
    <name evidence="2" type="ORF">NDR86_32045</name>
</gene>
<evidence type="ECO:0000313" key="3">
    <source>
        <dbReference type="Proteomes" id="UP001139157"/>
    </source>
</evidence>
<sequence length="181" mass="19953">MRALRRAVVTLVGFAVLVAGLAVAGLPVFVHPQIDPLRPADAVVVLGGTAYERFDMGLDLAGRGYAPELLISRSTGTDDHVMDRYCDGGYSFHVDCFVPDPWTTQGEAREIARRAARFGWRHLIVITNTPHVSRARYIVGTCFSGEITMVASPAESGWRYWAWMYVRQSGGYLRAFLSPGC</sequence>